<evidence type="ECO:0000313" key="2">
    <source>
        <dbReference type="Proteomes" id="UP000823775"/>
    </source>
</evidence>
<feature type="non-terminal residue" evidence="1">
    <location>
        <position position="100"/>
    </location>
</feature>
<dbReference type="Proteomes" id="UP000823775">
    <property type="component" value="Unassembled WGS sequence"/>
</dbReference>
<sequence>MGFPVLGWCVTVFGLETWCFSGDGDFVRKGKKKMKAVILVAGGEIKEERFGRKHWFSWRPRRSNWFRPEEKREEEVRKRAPPLLVGGGATPVWFTGGGEE</sequence>
<evidence type="ECO:0000313" key="1">
    <source>
        <dbReference type="EMBL" id="MCE0481423.1"/>
    </source>
</evidence>
<evidence type="ECO:0008006" key="3">
    <source>
        <dbReference type="Google" id="ProtNLM"/>
    </source>
</evidence>
<reference evidence="1 2" key="1">
    <citation type="journal article" date="2021" name="BMC Genomics">
        <title>Datura genome reveals duplications of psychoactive alkaloid biosynthetic genes and high mutation rate following tissue culture.</title>
        <authorList>
            <person name="Rajewski A."/>
            <person name="Carter-House D."/>
            <person name="Stajich J."/>
            <person name="Litt A."/>
        </authorList>
    </citation>
    <scope>NUCLEOTIDE SEQUENCE [LARGE SCALE GENOMIC DNA]</scope>
    <source>
        <strain evidence="1">AR-01</strain>
    </source>
</reference>
<name>A0ABS8VPY3_DATST</name>
<comment type="caution">
    <text evidence="1">The sequence shown here is derived from an EMBL/GenBank/DDBJ whole genome shotgun (WGS) entry which is preliminary data.</text>
</comment>
<keyword evidence="2" id="KW-1185">Reference proteome</keyword>
<dbReference type="EMBL" id="JACEIK010005405">
    <property type="protein sequence ID" value="MCE0481423.1"/>
    <property type="molecule type" value="Genomic_DNA"/>
</dbReference>
<accession>A0ABS8VPY3</accession>
<organism evidence="1 2">
    <name type="scientific">Datura stramonium</name>
    <name type="common">Jimsonweed</name>
    <name type="synonym">Common thornapple</name>
    <dbReference type="NCBI Taxonomy" id="4076"/>
    <lineage>
        <taxon>Eukaryota</taxon>
        <taxon>Viridiplantae</taxon>
        <taxon>Streptophyta</taxon>
        <taxon>Embryophyta</taxon>
        <taxon>Tracheophyta</taxon>
        <taxon>Spermatophyta</taxon>
        <taxon>Magnoliopsida</taxon>
        <taxon>eudicotyledons</taxon>
        <taxon>Gunneridae</taxon>
        <taxon>Pentapetalae</taxon>
        <taxon>asterids</taxon>
        <taxon>lamiids</taxon>
        <taxon>Solanales</taxon>
        <taxon>Solanaceae</taxon>
        <taxon>Solanoideae</taxon>
        <taxon>Datureae</taxon>
        <taxon>Datura</taxon>
    </lineage>
</organism>
<proteinExistence type="predicted"/>
<protein>
    <recommendedName>
        <fullName evidence="3">Secreted protein</fullName>
    </recommendedName>
</protein>
<gene>
    <name evidence="1" type="ORF">HAX54_039183</name>
</gene>